<evidence type="ECO:0000259" key="4">
    <source>
        <dbReference type="Pfam" id="PF11838"/>
    </source>
</evidence>
<feature type="domain" description="ERAP1-like C-terminal" evidence="4">
    <location>
        <begin position="576"/>
        <end position="897"/>
    </location>
</feature>
<dbReference type="Gene3D" id="2.60.40.1910">
    <property type="match status" value="1"/>
</dbReference>
<evidence type="ECO:0008006" key="8">
    <source>
        <dbReference type="Google" id="ProtNLM"/>
    </source>
</evidence>
<dbReference type="EMBL" id="OU963901">
    <property type="protein sequence ID" value="CAH0407482.1"/>
    <property type="molecule type" value="Genomic_DNA"/>
</dbReference>
<feature type="domain" description="Aminopeptidase N-like N-terminal" evidence="5">
    <location>
        <begin position="64"/>
        <end position="214"/>
    </location>
</feature>
<evidence type="ECO:0000313" key="6">
    <source>
        <dbReference type="EMBL" id="CAH0407482.1"/>
    </source>
</evidence>
<feature type="signal peptide" evidence="2">
    <location>
        <begin position="1"/>
        <end position="18"/>
    </location>
</feature>
<evidence type="ECO:0000259" key="3">
    <source>
        <dbReference type="Pfam" id="PF01433"/>
    </source>
</evidence>
<dbReference type="PANTHER" id="PTHR11533">
    <property type="entry name" value="PROTEASE M1 ZINC METALLOPROTEASE"/>
    <property type="match status" value="1"/>
</dbReference>
<dbReference type="InterPro" id="IPR050344">
    <property type="entry name" value="Peptidase_M1_aminopeptidases"/>
</dbReference>
<dbReference type="Pfam" id="PF17900">
    <property type="entry name" value="Peptidase_M1_N"/>
    <property type="match status" value="1"/>
</dbReference>
<comment type="similarity">
    <text evidence="1">Belongs to the peptidase M1 family.</text>
</comment>
<dbReference type="Gene3D" id="2.60.40.1730">
    <property type="entry name" value="tricorn interacting facor f3 domain"/>
    <property type="match status" value="1"/>
</dbReference>
<dbReference type="SUPFAM" id="SSF63737">
    <property type="entry name" value="Leukotriene A4 hydrolase N-terminal domain"/>
    <property type="match status" value="1"/>
</dbReference>
<feature type="domain" description="Peptidase M1 membrane alanine aminopeptidase" evidence="3">
    <location>
        <begin position="314"/>
        <end position="480"/>
    </location>
</feature>
<keyword evidence="7" id="KW-1185">Reference proteome</keyword>
<gene>
    <name evidence="6" type="ORF">CHILSU_LOCUS10882</name>
</gene>
<dbReference type="InterPro" id="IPR014782">
    <property type="entry name" value="Peptidase_M1_dom"/>
</dbReference>
<dbReference type="Gene3D" id="1.25.50.20">
    <property type="match status" value="1"/>
</dbReference>
<accession>A0ABN8BGE2</accession>
<name>A0ABN8BGE2_CHISP</name>
<protein>
    <recommendedName>
        <fullName evidence="8">Aminopeptidase</fullName>
    </recommendedName>
</protein>
<evidence type="ECO:0000313" key="7">
    <source>
        <dbReference type="Proteomes" id="UP001153292"/>
    </source>
</evidence>
<dbReference type="SUPFAM" id="SSF55486">
    <property type="entry name" value="Metalloproteases ('zincins'), catalytic domain"/>
    <property type="match status" value="1"/>
</dbReference>
<dbReference type="Pfam" id="PF11838">
    <property type="entry name" value="ERAP1_C"/>
    <property type="match status" value="1"/>
</dbReference>
<keyword evidence="2" id="KW-0732">Signal</keyword>
<dbReference type="Gene3D" id="1.10.390.10">
    <property type="entry name" value="Neutral Protease Domain 2"/>
    <property type="match status" value="1"/>
</dbReference>
<dbReference type="InterPro" id="IPR042097">
    <property type="entry name" value="Aminopeptidase_N-like_N_sf"/>
</dbReference>
<organism evidence="6 7">
    <name type="scientific">Chilo suppressalis</name>
    <name type="common">Asiatic rice borer moth</name>
    <dbReference type="NCBI Taxonomy" id="168631"/>
    <lineage>
        <taxon>Eukaryota</taxon>
        <taxon>Metazoa</taxon>
        <taxon>Ecdysozoa</taxon>
        <taxon>Arthropoda</taxon>
        <taxon>Hexapoda</taxon>
        <taxon>Insecta</taxon>
        <taxon>Pterygota</taxon>
        <taxon>Neoptera</taxon>
        <taxon>Endopterygota</taxon>
        <taxon>Lepidoptera</taxon>
        <taxon>Glossata</taxon>
        <taxon>Ditrysia</taxon>
        <taxon>Pyraloidea</taxon>
        <taxon>Crambidae</taxon>
        <taxon>Crambinae</taxon>
        <taxon>Chilo</taxon>
    </lineage>
</organism>
<dbReference type="PANTHER" id="PTHR11533:SF294">
    <property type="entry name" value="THYROTROPIN-RELEASING HORMONE-DEGRADING ECTOENZYME"/>
    <property type="match status" value="1"/>
</dbReference>
<evidence type="ECO:0000259" key="5">
    <source>
        <dbReference type="Pfam" id="PF17900"/>
    </source>
</evidence>
<reference evidence="6" key="1">
    <citation type="submission" date="2021-12" db="EMBL/GenBank/DDBJ databases">
        <authorList>
            <person name="King R."/>
        </authorList>
    </citation>
    <scope>NUCLEOTIDE SEQUENCE</scope>
</reference>
<evidence type="ECO:0000256" key="1">
    <source>
        <dbReference type="ARBA" id="ARBA00010136"/>
    </source>
</evidence>
<dbReference type="Proteomes" id="UP001153292">
    <property type="component" value="Chromosome 8"/>
</dbReference>
<sequence length="951" mass="107379">MAVFRLFCILIVLVTVNCLPIFKNDDKVELPEIDSSEDVQVVNVSARDERLSRSSLRPGMQVRSYAIEIEPDIDSGTFTGTVLINALIIDQATISDPILFHVEDLDVNSVEVAIGGSTQYNDANFEVVDGELRITDLSRSTYWFRISYEGNLDPTAGLFVGSYDGGSYLAMNLFPTNARRVFPCIDEPTETSIISFTINEAPYANIISNTQLEAADSVSFKSMAGAPFRWALFGHDFTTYNVPVTNIVQLAGRPGLAGQENQASVAINSIYGTLNEWTNKPYLEIVNNQADNMHILAIPDVDIEWNTLSVIGLWEPYLMMVTQQHSVKQKQVALVKIAEAIARPWFGFTLVAENWIHQWIITGFQTYVAYEAVKELESGSTEAIDYDAIFVTDVIQEGLYRDGYASATILQPDDFIDDEVDIRSHINNGLLKYKAPAILSMLRLAMHEETDFIKVGAQGLFVQSNVDTVNTFNFLDNVGAPWDALDEKLFNNLEDFLNPYIKARGCPLLSVTYQRNLVTIARSTFNFAGVPSATNFFVPITFTTSADPDFENVIPSRVYNEPTSIEIPVTLGEDDWILFNIQGRGYYRVQYNPDMWERIIAALEDPERRNEIHHLNRATLLDDSLNLARRIASGLNYDIALRIVLSMELEKEYAVWKAYIRNMNFIRKRLDALVTNNDELDPQVYLRIVRRIISTVENDLDFRAENRVEPSMDTLTRGMVMDHACRAGSETCIAAAIDWFYLDNGVNPNIPRDLRPAIYCAMVREGEEDVREMLLELLEDSETRTMHDRVVILESLACSHDEGFIEGYLGETISDDSPYSIAEKFRIFTAIAESSYNNAKLALRFLRENTNDIRQHYGGSAKLEEALFVLANNIVENDMATDFRNWLGGNSHNLQDSQNAANVVQEIITENIAWSDRHLQDVYDWMEQNDATTAAVSMLLLCMTAFITLFS</sequence>
<dbReference type="InterPro" id="IPR024571">
    <property type="entry name" value="ERAP1-like_C_dom"/>
</dbReference>
<evidence type="ECO:0000256" key="2">
    <source>
        <dbReference type="SAM" id="SignalP"/>
    </source>
</evidence>
<dbReference type="Pfam" id="PF01433">
    <property type="entry name" value="Peptidase_M1"/>
    <property type="match status" value="1"/>
</dbReference>
<feature type="chain" id="PRO_5045824006" description="Aminopeptidase" evidence="2">
    <location>
        <begin position="19"/>
        <end position="951"/>
    </location>
</feature>
<dbReference type="InterPro" id="IPR027268">
    <property type="entry name" value="Peptidase_M4/M1_CTD_sf"/>
</dbReference>
<proteinExistence type="inferred from homology"/>
<dbReference type="InterPro" id="IPR045357">
    <property type="entry name" value="Aminopeptidase_N-like_N"/>
</dbReference>